<dbReference type="RefSeq" id="WP_316415814.1">
    <property type="nucleotide sequence ID" value="NZ_AP027080.1"/>
</dbReference>
<proteinExistence type="predicted"/>
<organism evidence="1 2">
    <name type="scientific">Mesoterricola silvestris</name>
    <dbReference type="NCBI Taxonomy" id="2927979"/>
    <lineage>
        <taxon>Bacteria</taxon>
        <taxon>Pseudomonadati</taxon>
        <taxon>Acidobacteriota</taxon>
        <taxon>Holophagae</taxon>
        <taxon>Holophagales</taxon>
        <taxon>Holophagaceae</taxon>
        <taxon>Mesoterricola</taxon>
    </lineage>
</organism>
<reference evidence="2" key="1">
    <citation type="journal article" date="2023" name="Int. J. Syst. Evol. Microbiol.">
        <title>Mesoterricola silvestris gen. nov., sp. nov., Mesoterricola sediminis sp. nov., Geothrix oryzae sp. nov., Geothrix edaphica sp. nov., Geothrix rubra sp. nov., and Geothrix limicola sp. nov., six novel members of Acidobacteriota isolated from soils.</title>
        <authorList>
            <person name="Itoh H."/>
            <person name="Sugisawa Y."/>
            <person name="Mise K."/>
            <person name="Xu Z."/>
            <person name="Kuniyasu M."/>
            <person name="Ushijima N."/>
            <person name="Kawano K."/>
            <person name="Kobayashi E."/>
            <person name="Shiratori Y."/>
            <person name="Masuda Y."/>
            <person name="Senoo K."/>
        </authorList>
    </citation>
    <scope>NUCLEOTIDE SEQUENCE [LARGE SCALE GENOMIC DNA]</scope>
    <source>
        <strain evidence="2">W79</strain>
    </source>
</reference>
<evidence type="ECO:0000313" key="1">
    <source>
        <dbReference type="EMBL" id="BDU72902.1"/>
    </source>
</evidence>
<dbReference type="KEGG" id="msil:METEAL_20760"/>
<dbReference type="EMBL" id="AP027080">
    <property type="protein sequence ID" value="BDU72902.1"/>
    <property type="molecule type" value="Genomic_DNA"/>
</dbReference>
<evidence type="ECO:0000313" key="2">
    <source>
        <dbReference type="Proteomes" id="UP001238179"/>
    </source>
</evidence>
<accession>A0AA48GRX7</accession>
<keyword evidence="2" id="KW-1185">Reference proteome</keyword>
<sequence>MGIICNHGRPDLPGWGLGQWGLIPWDSDKLPGNVDSNLVAYNLRLENLGAYPGAGWTAEIQTRDLKDRINHTFQRHARLDQILADGNLTTLAGIFLLRDVVYLSCIVSSCVPGYSSLTEYRRSPTKVVLYRLDSVSDGVGLFTQVGNKVLNTAMGPLFGSNNDYAPGPFSIYSGGAESRIGGLFNAILTYDYVDVYDYNGAHHLIQSWNIQADMLMCPYTPDLNALTVGMIQWEQSRVVTAGTYVNDPRMAADPGSYLTVITKAKRSFVYIGISGAGDTAHEANEVPMWDSSMQGNAILYRTGSYLQLSSSENAYAEMPVLAHPASFSVDCNFALFWGLRTNLIGWQINGGTSGTRWVTNYLVDQNTRTATDYTPIANTLGASESVVGLWGIGAGAVFVKKNTTVINHDQFYVVKPSDLSCAHKYSIFSALQDDGTVIHIEGLEDPTPTFWEDETFLSDLN</sequence>
<dbReference type="Proteomes" id="UP001238179">
    <property type="component" value="Chromosome"/>
</dbReference>
<dbReference type="AlphaFoldDB" id="A0AA48GRX7"/>
<gene>
    <name evidence="1" type="ORF">METEAL_20760</name>
</gene>
<name>A0AA48GRX7_9BACT</name>
<protein>
    <submittedName>
        <fullName evidence="1">Uncharacterized protein</fullName>
    </submittedName>
</protein>